<evidence type="ECO:0000256" key="1">
    <source>
        <dbReference type="ARBA" id="ARBA00023015"/>
    </source>
</evidence>
<evidence type="ECO:0000313" key="6">
    <source>
        <dbReference type="EMBL" id="MFD2795519.1"/>
    </source>
</evidence>
<reference evidence="7" key="1">
    <citation type="journal article" date="2019" name="Int. J. Syst. Evol. Microbiol.">
        <title>The Global Catalogue of Microorganisms (GCM) 10K type strain sequencing project: providing services to taxonomists for standard genome sequencing and annotation.</title>
        <authorList>
            <consortium name="The Broad Institute Genomics Platform"/>
            <consortium name="The Broad Institute Genome Sequencing Center for Infectious Disease"/>
            <person name="Wu L."/>
            <person name="Ma J."/>
        </authorList>
    </citation>
    <scope>NUCLEOTIDE SEQUENCE [LARGE SCALE GENOMIC DNA]</scope>
    <source>
        <strain evidence="7">CCM 7044</strain>
    </source>
</reference>
<dbReference type="PANTHER" id="PTHR30055">
    <property type="entry name" value="HTH-TYPE TRANSCRIPTIONAL REGULATOR RUTR"/>
    <property type="match status" value="1"/>
</dbReference>
<evidence type="ECO:0000256" key="4">
    <source>
        <dbReference type="PROSITE-ProRule" id="PRU00335"/>
    </source>
</evidence>
<dbReference type="PROSITE" id="PS50977">
    <property type="entry name" value="HTH_TETR_2"/>
    <property type="match status" value="1"/>
</dbReference>
<evidence type="ECO:0000256" key="3">
    <source>
        <dbReference type="ARBA" id="ARBA00023163"/>
    </source>
</evidence>
<name>A0ABW5VV31_9MICO</name>
<keyword evidence="3" id="KW-0804">Transcription</keyword>
<gene>
    <name evidence="6" type="ORF">ACFS27_18315</name>
</gene>
<proteinExistence type="predicted"/>
<dbReference type="InterPro" id="IPR009057">
    <property type="entry name" value="Homeodomain-like_sf"/>
</dbReference>
<keyword evidence="1" id="KW-0805">Transcription regulation</keyword>
<keyword evidence="7" id="KW-1185">Reference proteome</keyword>
<organism evidence="6 7">
    <name type="scientific">Promicromonospora vindobonensis</name>
    <dbReference type="NCBI Taxonomy" id="195748"/>
    <lineage>
        <taxon>Bacteria</taxon>
        <taxon>Bacillati</taxon>
        <taxon>Actinomycetota</taxon>
        <taxon>Actinomycetes</taxon>
        <taxon>Micrococcales</taxon>
        <taxon>Promicromonosporaceae</taxon>
        <taxon>Promicromonospora</taxon>
    </lineage>
</organism>
<dbReference type="Proteomes" id="UP001597479">
    <property type="component" value="Unassembled WGS sequence"/>
</dbReference>
<protein>
    <submittedName>
        <fullName evidence="6">TetR/AcrR family transcriptional regulator</fullName>
    </submittedName>
</protein>
<dbReference type="InterPro" id="IPR050109">
    <property type="entry name" value="HTH-type_TetR-like_transc_reg"/>
</dbReference>
<dbReference type="RefSeq" id="WP_377185677.1">
    <property type="nucleotide sequence ID" value="NZ_JBHUOG010000002.1"/>
</dbReference>
<dbReference type="Pfam" id="PF00440">
    <property type="entry name" value="TetR_N"/>
    <property type="match status" value="1"/>
</dbReference>
<dbReference type="Gene3D" id="1.10.357.10">
    <property type="entry name" value="Tetracycline Repressor, domain 2"/>
    <property type="match status" value="1"/>
</dbReference>
<keyword evidence="2 4" id="KW-0238">DNA-binding</keyword>
<dbReference type="EMBL" id="JBHUOG010000002">
    <property type="protein sequence ID" value="MFD2795519.1"/>
    <property type="molecule type" value="Genomic_DNA"/>
</dbReference>
<dbReference type="Pfam" id="PF17933">
    <property type="entry name" value="TetR_C_25"/>
    <property type="match status" value="1"/>
</dbReference>
<comment type="caution">
    <text evidence="6">The sequence shown here is derived from an EMBL/GenBank/DDBJ whole genome shotgun (WGS) entry which is preliminary data.</text>
</comment>
<dbReference type="InterPro" id="IPR001647">
    <property type="entry name" value="HTH_TetR"/>
</dbReference>
<evidence type="ECO:0000313" key="7">
    <source>
        <dbReference type="Proteomes" id="UP001597479"/>
    </source>
</evidence>
<evidence type="ECO:0000256" key="2">
    <source>
        <dbReference type="ARBA" id="ARBA00023125"/>
    </source>
</evidence>
<evidence type="ECO:0000259" key="5">
    <source>
        <dbReference type="PROSITE" id="PS50977"/>
    </source>
</evidence>
<dbReference type="SUPFAM" id="SSF46689">
    <property type="entry name" value="Homeodomain-like"/>
    <property type="match status" value="1"/>
</dbReference>
<accession>A0ABW5VV31</accession>
<feature type="DNA-binding region" description="H-T-H motif" evidence="4">
    <location>
        <begin position="35"/>
        <end position="54"/>
    </location>
</feature>
<feature type="domain" description="HTH tetR-type" evidence="5">
    <location>
        <begin position="12"/>
        <end position="72"/>
    </location>
</feature>
<dbReference type="InterPro" id="IPR041484">
    <property type="entry name" value="TetR_C_25"/>
</dbReference>
<sequence length="221" mass="23812">MAAPDDSTRNDPAGRTRVRDAALDLFGRHGVNRVTVRAIAAAAGVSPGLVVHHFGSMAALRRECDAYVVSMVRGTDDPGRGEAPDGVMSGDATGLAAMLEVATPVRRYLARAFLDGTPEAAALFDEIVEVTTAWLTDGEREGWARPTSNPRARGAIYVSWLLAPLAFSDHLERVLGIEDLYETDATVEHARVALEMFTHGVFADERALGAWDTVAKERKNP</sequence>
<dbReference type="PANTHER" id="PTHR30055:SF240">
    <property type="entry name" value="HTH-TYPE TRANSCRIPTIONAL REGULATOR ACRR"/>
    <property type="match status" value="1"/>
</dbReference>
<dbReference type="PRINTS" id="PR00455">
    <property type="entry name" value="HTHTETR"/>
</dbReference>